<reference evidence="3" key="2">
    <citation type="submission" date="2021-09" db="EMBL/GenBank/DDBJ databases">
        <authorList>
            <person name="Jia N."/>
            <person name="Wang J."/>
            <person name="Shi W."/>
            <person name="Du L."/>
            <person name="Sun Y."/>
            <person name="Zhan W."/>
            <person name="Jiang J."/>
            <person name="Wang Q."/>
            <person name="Zhang B."/>
            <person name="Ji P."/>
            <person name="Sakyi L.B."/>
            <person name="Cui X."/>
            <person name="Yuan T."/>
            <person name="Jiang B."/>
            <person name="Yang W."/>
            <person name="Lam T.T.-Y."/>
            <person name="Chang Q."/>
            <person name="Ding S."/>
            <person name="Wang X."/>
            <person name="Zhu J."/>
            <person name="Ruan X."/>
            <person name="Zhao L."/>
            <person name="Wei J."/>
            <person name="Que T."/>
            <person name="Du C."/>
            <person name="Cheng J."/>
            <person name="Dai P."/>
            <person name="Han X."/>
            <person name="Huang E."/>
            <person name="Gao Y."/>
            <person name="Liu J."/>
            <person name="Shao H."/>
            <person name="Ye R."/>
            <person name="Li L."/>
            <person name="Wei W."/>
            <person name="Wang X."/>
            <person name="Wang C."/>
            <person name="Huo Q."/>
            <person name="Li W."/>
            <person name="Guo W."/>
            <person name="Chen H."/>
            <person name="Chen S."/>
            <person name="Zhou L."/>
            <person name="Zhou L."/>
            <person name="Ni X."/>
            <person name="Tian J."/>
            <person name="Zhou Y."/>
            <person name="Sheng Y."/>
            <person name="Liu T."/>
            <person name="Pan Y."/>
            <person name="Xia L."/>
            <person name="Li J."/>
            <person name="Zhao F."/>
            <person name="Cao W."/>
        </authorList>
    </citation>
    <scope>NUCLEOTIDE SEQUENCE</scope>
    <source>
        <strain evidence="3">Rmic-2018</strain>
        <tissue evidence="3">Larvae</tissue>
    </source>
</reference>
<gene>
    <name evidence="3" type="ORF">HPB51_009637</name>
</gene>
<dbReference type="InterPro" id="IPR044822">
    <property type="entry name" value="Myb_DNA-bind_4"/>
</dbReference>
<dbReference type="Gene3D" id="1.10.10.60">
    <property type="entry name" value="Homeodomain-like"/>
    <property type="match status" value="1"/>
</dbReference>
<accession>A0A9J6D9F0</accession>
<dbReference type="VEuPathDB" id="VectorBase:LOC119177342"/>
<name>A0A9J6D9F0_RHIMP</name>
<dbReference type="Proteomes" id="UP000821866">
    <property type="component" value="Chromosome 8"/>
</dbReference>
<evidence type="ECO:0000259" key="2">
    <source>
        <dbReference type="Pfam" id="PF13837"/>
    </source>
</evidence>
<feature type="region of interest" description="Disordered" evidence="1">
    <location>
        <begin position="24"/>
        <end position="58"/>
    </location>
</feature>
<reference evidence="3" key="1">
    <citation type="journal article" date="2020" name="Cell">
        <title>Large-Scale Comparative Analyses of Tick Genomes Elucidate Their Genetic Diversity and Vector Capacities.</title>
        <authorList>
            <consortium name="Tick Genome and Microbiome Consortium (TIGMIC)"/>
            <person name="Jia N."/>
            <person name="Wang J."/>
            <person name="Shi W."/>
            <person name="Du L."/>
            <person name="Sun Y."/>
            <person name="Zhan W."/>
            <person name="Jiang J.F."/>
            <person name="Wang Q."/>
            <person name="Zhang B."/>
            <person name="Ji P."/>
            <person name="Bell-Sakyi L."/>
            <person name="Cui X.M."/>
            <person name="Yuan T.T."/>
            <person name="Jiang B.G."/>
            <person name="Yang W.F."/>
            <person name="Lam T.T."/>
            <person name="Chang Q.C."/>
            <person name="Ding S.J."/>
            <person name="Wang X.J."/>
            <person name="Zhu J.G."/>
            <person name="Ruan X.D."/>
            <person name="Zhao L."/>
            <person name="Wei J.T."/>
            <person name="Ye R.Z."/>
            <person name="Que T.C."/>
            <person name="Du C.H."/>
            <person name="Zhou Y.H."/>
            <person name="Cheng J.X."/>
            <person name="Dai P.F."/>
            <person name="Guo W.B."/>
            <person name="Han X.H."/>
            <person name="Huang E.J."/>
            <person name="Li L.F."/>
            <person name="Wei W."/>
            <person name="Gao Y.C."/>
            <person name="Liu J.Z."/>
            <person name="Shao H.Z."/>
            <person name="Wang X."/>
            <person name="Wang C.C."/>
            <person name="Yang T.C."/>
            <person name="Huo Q.B."/>
            <person name="Li W."/>
            <person name="Chen H.Y."/>
            <person name="Chen S.E."/>
            <person name="Zhou L.G."/>
            <person name="Ni X.B."/>
            <person name="Tian J.H."/>
            <person name="Sheng Y."/>
            <person name="Liu T."/>
            <person name="Pan Y.S."/>
            <person name="Xia L.Y."/>
            <person name="Li J."/>
            <person name="Zhao F."/>
            <person name="Cao W.C."/>
        </authorList>
    </citation>
    <scope>NUCLEOTIDE SEQUENCE</scope>
    <source>
        <strain evidence="3">Rmic-2018</strain>
    </source>
</reference>
<evidence type="ECO:0000256" key="1">
    <source>
        <dbReference type="SAM" id="MobiDB-lite"/>
    </source>
</evidence>
<dbReference type="AlphaFoldDB" id="A0A9J6D9F0"/>
<organism evidence="3 4">
    <name type="scientific">Rhipicephalus microplus</name>
    <name type="common">Cattle tick</name>
    <name type="synonym">Boophilus microplus</name>
    <dbReference type="NCBI Taxonomy" id="6941"/>
    <lineage>
        <taxon>Eukaryota</taxon>
        <taxon>Metazoa</taxon>
        <taxon>Ecdysozoa</taxon>
        <taxon>Arthropoda</taxon>
        <taxon>Chelicerata</taxon>
        <taxon>Arachnida</taxon>
        <taxon>Acari</taxon>
        <taxon>Parasitiformes</taxon>
        <taxon>Ixodida</taxon>
        <taxon>Ixodoidea</taxon>
        <taxon>Ixodidae</taxon>
        <taxon>Rhipicephalinae</taxon>
        <taxon>Rhipicephalus</taxon>
        <taxon>Boophilus</taxon>
    </lineage>
</organism>
<feature type="domain" description="Myb/SANT-like DNA-binding" evidence="2">
    <location>
        <begin position="75"/>
        <end position="129"/>
    </location>
</feature>
<keyword evidence="4" id="KW-1185">Reference proteome</keyword>
<comment type="caution">
    <text evidence="3">The sequence shown here is derived from an EMBL/GenBank/DDBJ whole genome shotgun (WGS) entry which is preliminary data.</text>
</comment>
<sequence>MAGGRVVAAVSVIVGSRWSLHGAAEAAQSPNVGASSRGPAFSGGSDGPSPLSPAHSRLAEPSRELAAVEGMAGLTWSDQETYELIRIWAVEIDLPDGTSQKHKVYESKATQMRSLGYLRTALQVKEKMK</sequence>
<proteinExistence type="predicted"/>
<dbReference type="Pfam" id="PF13837">
    <property type="entry name" value="Myb_DNA-bind_4"/>
    <property type="match status" value="1"/>
</dbReference>
<protein>
    <recommendedName>
        <fullName evidence="2">Myb/SANT-like DNA-binding domain-containing protein</fullName>
    </recommendedName>
</protein>
<dbReference type="EMBL" id="JABSTU010000010">
    <property type="protein sequence ID" value="KAH8018648.1"/>
    <property type="molecule type" value="Genomic_DNA"/>
</dbReference>
<evidence type="ECO:0000313" key="3">
    <source>
        <dbReference type="EMBL" id="KAH8018648.1"/>
    </source>
</evidence>
<evidence type="ECO:0000313" key="4">
    <source>
        <dbReference type="Proteomes" id="UP000821866"/>
    </source>
</evidence>